<keyword evidence="3" id="KW-1185">Reference proteome</keyword>
<protein>
    <submittedName>
        <fullName evidence="2">Nuclear transport factor 2 family protein</fullName>
    </submittedName>
</protein>
<evidence type="ECO:0000313" key="3">
    <source>
        <dbReference type="Proteomes" id="UP001500936"/>
    </source>
</evidence>
<dbReference type="SUPFAM" id="SSF54427">
    <property type="entry name" value="NTF2-like"/>
    <property type="match status" value="1"/>
</dbReference>
<evidence type="ECO:0000259" key="1">
    <source>
        <dbReference type="Pfam" id="PF12680"/>
    </source>
</evidence>
<dbReference type="Gene3D" id="3.10.450.50">
    <property type="match status" value="1"/>
</dbReference>
<organism evidence="2 3">
    <name type="scientific">Nibrella viscosa</name>
    <dbReference type="NCBI Taxonomy" id="1084524"/>
    <lineage>
        <taxon>Bacteria</taxon>
        <taxon>Pseudomonadati</taxon>
        <taxon>Bacteroidota</taxon>
        <taxon>Cytophagia</taxon>
        <taxon>Cytophagales</taxon>
        <taxon>Spirosomataceae</taxon>
        <taxon>Nibrella</taxon>
    </lineage>
</organism>
<evidence type="ECO:0000313" key="2">
    <source>
        <dbReference type="EMBL" id="GAA4415811.1"/>
    </source>
</evidence>
<reference evidence="3" key="1">
    <citation type="journal article" date="2019" name="Int. J. Syst. Evol. Microbiol.">
        <title>The Global Catalogue of Microorganisms (GCM) 10K type strain sequencing project: providing services to taxonomists for standard genome sequencing and annotation.</title>
        <authorList>
            <consortium name="The Broad Institute Genomics Platform"/>
            <consortium name="The Broad Institute Genome Sequencing Center for Infectious Disease"/>
            <person name="Wu L."/>
            <person name="Ma J."/>
        </authorList>
    </citation>
    <scope>NUCLEOTIDE SEQUENCE [LARGE SCALE GENOMIC DNA]</scope>
    <source>
        <strain evidence="3">JCM 17925</strain>
    </source>
</reference>
<dbReference type="InterPro" id="IPR032710">
    <property type="entry name" value="NTF2-like_dom_sf"/>
</dbReference>
<comment type="caution">
    <text evidence="2">The sequence shown here is derived from an EMBL/GenBank/DDBJ whole genome shotgun (WGS) entry which is preliminary data.</text>
</comment>
<dbReference type="Proteomes" id="UP001500936">
    <property type="component" value="Unassembled WGS sequence"/>
</dbReference>
<gene>
    <name evidence="2" type="ORF">GCM10023187_46640</name>
</gene>
<sequence>MITEAENSTTNRTRAAVDRFNAAFNKHDVDAVMNAMTEDCIFENTNPAPDGTRLVGALAVRAYWEKFFAANPDAFFEAEEIVATGDRCVVRWTYRKTKEGKPWHLRGVDIFKVRDGKVSEKLAYVKG</sequence>
<accession>A0ABP8KT32</accession>
<feature type="domain" description="SnoaL-like" evidence="1">
    <location>
        <begin position="17"/>
        <end position="120"/>
    </location>
</feature>
<name>A0ABP8KT32_9BACT</name>
<proteinExistence type="predicted"/>
<dbReference type="Pfam" id="PF12680">
    <property type="entry name" value="SnoaL_2"/>
    <property type="match status" value="1"/>
</dbReference>
<dbReference type="InterPro" id="IPR037401">
    <property type="entry name" value="SnoaL-like"/>
</dbReference>
<dbReference type="EMBL" id="BAABHB010000013">
    <property type="protein sequence ID" value="GAA4415811.1"/>
    <property type="molecule type" value="Genomic_DNA"/>
</dbReference>